<accession>A0A2R3QHL0</accession>
<organism evidence="2 3">
    <name type="scientific">Ectopseudomonas mendocina</name>
    <name type="common">Pseudomonas mendocina</name>
    <dbReference type="NCBI Taxonomy" id="300"/>
    <lineage>
        <taxon>Bacteria</taxon>
        <taxon>Pseudomonadati</taxon>
        <taxon>Pseudomonadota</taxon>
        <taxon>Gammaproteobacteria</taxon>
        <taxon>Pseudomonadales</taxon>
        <taxon>Pseudomonadaceae</taxon>
        <taxon>Ectopseudomonas</taxon>
    </lineage>
</organism>
<evidence type="ECO:0000256" key="1">
    <source>
        <dbReference type="SAM" id="MobiDB-lite"/>
    </source>
</evidence>
<feature type="region of interest" description="Disordered" evidence="1">
    <location>
        <begin position="80"/>
        <end position="113"/>
    </location>
</feature>
<sequence>MSKRPFIDTLREVEMGGLLDELTDAQHSLIDLIRLTNKAGALTITLNYKPEGAGQITVKAEVKAKEPKLARGSSLFFLTPEGNLSRRDPRQQQMDLRPVGGDEKPDALRQAAE</sequence>
<feature type="compositionally biased region" description="Basic and acidic residues" evidence="1">
    <location>
        <begin position="100"/>
        <end position="113"/>
    </location>
</feature>
<name>A0A2R3QHL0_ECTME</name>
<dbReference type="OrthoDB" id="8613069at2"/>
<dbReference type="Proteomes" id="UP000238327">
    <property type="component" value="Chromosome"/>
</dbReference>
<gene>
    <name evidence="2" type="ORF">C7A17_00125</name>
</gene>
<evidence type="ECO:0000313" key="2">
    <source>
        <dbReference type="EMBL" id="AVO51240.1"/>
    </source>
</evidence>
<protein>
    <submittedName>
        <fullName evidence="2">Uncharacterized protein</fullName>
    </submittedName>
</protein>
<dbReference type="EMBL" id="CP027657">
    <property type="protein sequence ID" value="AVO51240.1"/>
    <property type="molecule type" value="Genomic_DNA"/>
</dbReference>
<reference evidence="2 3" key="1">
    <citation type="submission" date="2018-03" db="EMBL/GenBank/DDBJ databases">
        <title>Complete genome sequence and methylome analysis of Pseudomonas mendocina NEB 698.</title>
        <authorList>
            <person name="Morgan R.D."/>
        </authorList>
    </citation>
    <scope>NUCLEOTIDE SEQUENCE [LARGE SCALE GENOMIC DNA]</scope>
    <source>
        <strain evidence="2 3">NEB698</strain>
    </source>
</reference>
<proteinExistence type="predicted"/>
<dbReference type="AlphaFoldDB" id="A0A2R3QHL0"/>
<dbReference type="RefSeq" id="WP_106735997.1">
    <property type="nucleotide sequence ID" value="NZ_CP027657.1"/>
</dbReference>
<evidence type="ECO:0000313" key="3">
    <source>
        <dbReference type="Proteomes" id="UP000238327"/>
    </source>
</evidence>